<gene>
    <name evidence="2" type="ORF">U0070_018017</name>
</gene>
<organism evidence="2 3">
    <name type="scientific">Myodes glareolus</name>
    <name type="common">Bank vole</name>
    <name type="synonym">Clethrionomys glareolus</name>
    <dbReference type="NCBI Taxonomy" id="447135"/>
    <lineage>
        <taxon>Eukaryota</taxon>
        <taxon>Metazoa</taxon>
        <taxon>Chordata</taxon>
        <taxon>Craniata</taxon>
        <taxon>Vertebrata</taxon>
        <taxon>Euteleostomi</taxon>
        <taxon>Mammalia</taxon>
        <taxon>Eutheria</taxon>
        <taxon>Euarchontoglires</taxon>
        <taxon>Glires</taxon>
        <taxon>Rodentia</taxon>
        <taxon>Myomorpha</taxon>
        <taxon>Muroidea</taxon>
        <taxon>Cricetidae</taxon>
        <taxon>Arvicolinae</taxon>
        <taxon>Myodes</taxon>
    </lineage>
</organism>
<proteinExistence type="predicted"/>
<feature type="non-terminal residue" evidence="2">
    <location>
        <position position="1"/>
    </location>
</feature>
<sequence>RGGRGDPGGGACGCWPMGGRVGLGGGPLQGGPLRVKGAPAGLRSSAVGRQSTRSQPLPKRFRAVGRTDCRASPSARAAGGLRVAT</sequence>
<dbReference type="AlphaFoldDB" id="A0AAW0HWD3"/>
<protein>
    <submittedName>
        <fullName evidence="2">Uncharacterized protein</fullName>
    </submittedName>
</protein>
<evidence type="ECO:0000313" key="2">
    <source>
        <dbReference type="EMBL" id="KAK7806480.1"/>
    </source>
</evidence>
<reference evidence="2 3" key="1">
    <citation type="journal article" date="2023" name="bioRxiv">
        <title>Conserved and derived expression patterns and positive selection on dental genes reveal complex evolutionary context of ever-growing rodent molars.</title>
        <authorList>
            <person name="Calamari Z.T."/>
            <person name="Song A."/>
            <person name="Cohen E."/>
            <person name="Akter M."/>
            <person name="Roy R.D."/>
            <person name="Hallikas O."/>
            <person name="Christensen M.M."/>
            <person name="Li P."/>
            <person name="Marangoni P."/>
            <person name="Jernvall J."/>
            <person name="Klein O.D."/>
        </authorList>
    </citation>
    <scope>NUCLEOTIDE SEQUENCE [LARGE SCALE GENOMIC DNA]</scope>
    <source>
        <strain evidence="2">V071</strain>
    </source>
</reference>
<name>A0AAW0HWD3_MYOGA</name>
<evidence type="ECO:0000256" key="1">
    <source>
        <dbReference type="SAM" id="MobiDB-lite"/>
    </source>
</evidence>
<comment type="caution">
    <text evidence="2">The sequence shown here is derived from an EMBL/GenBank/DDBJ whole genome shotgun (WGS) entry which is preliminary data.</text>
</comment>
<dbReference type="Proteomes" id="UP001488838">
    <property type="component" value="Unassembled WGS sequence"/>
</dbReference>
<evidence type="ECO:0000313" key="3">
    <source>
        <dbReference type="Proteomes" id="UP001488838"/>
    </source>
</evidence>
<feature type="region of interest" description="Disordered" evidence="1">
    <location>
        <begin position="35"/>
        <end position="60"/>
    </location>
</feature>
<accession>A0AAW0HWD3</accession>
<dbReference type="EMBL" id="JBBHLL010000301">
    <property type="protein sequence ID" value="KAK7806480.1"/>
    <property type="molecule type" value="Genomic_DNA"/>
</dbReference>
<keyword evidence="3" id="KW-1185">Reference proteome</keyword>